<organism evidence="3 4">
    <name type="scientific">Proteobacteria bacterium 228</name>
    <dbReference type="NCBI Taxonomy" id="2083153"/>
    <lineage>
        <taxon>Bacteria</taxon>
        <taxon>Pseudomonadati</taxon>
        <taxon>Pseudomonadota</taxon>
    </lineage>
</organism>
<evidence type="ECO:0000313" key="3">
    <source>
        <dbReference type="EMBL" id="PPC78848.1"/>
    </source>
</evidence>
<comment type="caution">
    <text evidence="3">The sequence shown here is derived from an EMBL/GenBank/DDBJ whole genome shotgun (WGS) entry which is preliminary data.</text>
</comment>
<dbReference type="PROSITE" id="PS51257">
    <property type="entry name" value="PROKAR_LIPOPROTEIN"/>
    <property type="match status" value="1"/>
</dbReference>
<evidence type="ECO:0000313" key="4">
    <source>
        <dbReference type="Proteomes" id="UP000238196"/>
    </source>
</evidence>
<reference evidence="3 4" key="1">
    <citation type="submission" date="2018-02" db="EMBL/GenBank/DDBJ databases">
        <title>novel marine gammaproteobacteria from coastal saline agro ecosystem.</title>
        <authorList>
            <person name="Krishnan R."/>
            <person name="Ramesh Kumar N."/>
        </authorList>
    </citation>
    <scope>NUCLEOTIDE SEQUENCE [LARGE SCALE GENOMIC DNA]</scope>
    <source>
        <strain evidence="3 4">228</strain>
    </source>
</reference>
<name>A0A2S5KVV7_9PROT</name>
<feature type="signal peptide" evidence="2">
    <location>
        <begin position="1"/>
        <end position="21"/>
    </location>
</feature>
<feature type="chain" id="PRO_5015645755" description="Outer membrane assembly lipoprotein YfiO" evidence="2">
    <location>
        <begin position="22"/>
        <end position="752"/>
    </location>
</feature>
<dbReference type="AlphaFoldDB" id="A0A2S5KVV7"/>
<evidence type="ECO:0000256" key="1">
    <source>
        <dbReference type="SAM" id="MobiDB-lite"/>
    </source>
</evidence>
<proteinExistence type="predicted"/>
<evidence type="ECO:0000256" key="2">
    <source>
        <dbReference type="SAM" id="SignalP"/>
    </source>
</evidence>
<dbReference type="OrthoDB" id="5583261at2"/>
<dbReference type="EMBL" id="PRLP01000009">
    <property type="protein sequence ID" value="PPC78848.1"/>
    <property type="molecule type" value="Genomic_DNA"/>
</dbReference>
<sequence>MASLLRPGALALLCLPGLSLACGPDGCEGINEIDLSAAALSCNLGQLPFLSPVNDTRTNLALLLGDQQQMQLVRRADPDDEAASAEAPKPPAPLNVPFSTTDLLGYSWHYARTEQSAVYAQLAKQLAPLGIDEEVLKQAAQRSDAWLEGRCVSNSLQNANDFMQTVLSDSALADTDRRELISQRLLLVGNCKADPAAPDDIQAAQNPVVSAKEAYQQYLNVAAAFYRGNTPDDDLGSALETLAQSAVPWVAEAATYMSGRVSLVAAQVQAEGEYGDFDISKVSQPELKAARQAFERYLQRYPDGRYASSATGLFRRIAWMTGSDDALAAQTQSAWSALTPADDAIPLLNEVDGKLLRDEQKTYRAMPVLGLIQDLRWLRAADYSGDPVQLQADDISRQLQQQQLSATDADYLTLAQAYYVAKDYTRVVASVPPLPAAGPLTLRDFSAQMLKGMALMAQQQWPVAKAHWQQMKSLNQDALRDQLLQIAQAMTLERSQAVAEVFQPDSWIVQPQARDLLIRFVAAEDTLLALAKGQALSESEQRTALFTLLYKDLTRGRYADFVEDARLVDLSASLQQWQRYQQWQANYDPSVDTSDFALGSTSQYPGIFAWQGQAVEGAYPCDSLQQTAERLAADSNDPHSLNCLGEFYLRNGFDQAPLGIRPSPASLAGTEDRFGGKAMSRLALYRQVMDYPRASAGDRSYALYRAIRCFAPSGYNSCSADDIPLKQRKQWFNTLKREYGSTPWAQSLKYYW</sequence>
<gene>
    <name evidence="3" type="ORF">C4K68_03135</name>
</gene>
<protein>
    <recommendedName>
        <fullName evidence="5">Outer membrane assembly lipoprotein YfiO</fullName>
    </recommendedName>
</protein>
<keyword evidence="2" id="KW-0732">Signal</keyword>
<evidence type="ECO:0008006" key="5">
    <source>
        <dbReference type="Google" id="ProtNLM"/>
    </source>
</evidence>
<dbReference type="Proteomes" id="UP000238196">
    <property type="component" value="Unassembled WGS sequence"/>
</dbReference>
<feature type="region of interest" description="Disordered" evidence="1">
    <location>
        <begin position="75"/>
        <end position="94"/>
    </location>
</feature>
<accession>A0A2S5KVV7</accession>